<dbReference type="PANTHER" id="PTHR43289">
    <property type="entry name" value="MITOGEN-ACTIVATED PROTEIN KINASE KINASE KINASE 20-RELATED"/>
    <property type="match status" value="1"/>
</dbReference>
<accession>A0A0C2DF36</accession>
<dbReference type="PROSITE" id="PS50011">
    <property type="entry name" value="PROTEIN_KINASE_DOM"/>
    <property type="match status" value="1"/>
</dbReference>
<dbReference type="EMBL" id="JMCC02000013">
    <property type="protein sequence ID" value="KIG18242.1"/>
    <property type="molecule type" value="Genomic_DNA"/>
</dbReference>
<sequence length="560" mass="61412">MAEVWMADRVRMGARKTVAIKLLNPASRDKQDYRRMFLAEAQMSMSLGHSSIVNVFDVNECDGECFIAMEWVDGLNLAQLNATLWERGEGLPLHVGVYIVTGVLRALDHAHNLQTPEGASIVHRDVSPQNVMLSVAGEVKLMDFGVARFSSEETAGVHVKGKLRYMPPEQLQGNSRDPTVDLFAVGALLYELIERRRFRNTDDDVEMLAMILGGQTPTLSHRERVPPPILQVLDGLLAPNARQRIGSARAALRMLTQWSGYQNAAIELEDYVVRYRDLCSTTDFIASDSRRAAAGPIRQGTGSSAVHSRRVSSNSSTSATFAQLGGDAVDSTGVSSLRRSSPRSRFNTIAAPAIAGFGLLVGCSSMMVAVHDATRPGETGDASNSEFWAELAAATHVENVENVELVAAKQDDIELEPPTVAAPEHHPEPQPQPEPEPDLELGPEPELEPDLQLEPEVEPEPEPEQVEDPPPDTPEPKQKEKVKVSFAAGNFRSLYIKVGGRQLTLQPFKTVHIPVGNHTIQIRQMSAKTWQRIGRAKFEAGKTYEVLMAPPGSFTVTELR</sequence>
<dbReference type="AlphaFoldDB" id="A0A0C2DF36"/>
<dbReference type="InterPro" id="IPR000719">
    <property type="entry name" value="Prot_kinase_dom"/>
</dbReference>
<dbReference type="GO" id="GO:0004674">
    <property type="term" value="F:protein serine/threonine kinase activity"/>
    <property type="evidence" value="ECO:0007669"/>
    <property type="project" value="TreeGrafter"/>
</dbReference>
<evidence type="ECO:0000256" key="4">
    <source>
        <dbReference type="ARBA" id="ARBA00022840"/>
    </source>
</evidence>
<feature type="compositionally biased region" description="Low complexity" evidence="5">
    <location>
        <begin position="303"/>
        <end position="312"/>
    </location>
</feature>
<feature type="region of interest" description="Disordered" evidence="5">
    <location>
        <begin position="292"/>
        <end position="312"/>
    </location>
</feature>
<protein>
    <submittedName>
        <fullName evidence="7">Serine/threonine-protein kinase PknB</fullName>
    </submittedName>
</protein>
<evidence type="ECO:0000313" key="8">
    <source>
        <dbReference type="Proteomes" id="UP000031599"/>
    </source>
</evidence>
<organism evidence="7 8">
    <name type="scientific">Enhygromyxa salina</name>
    <dbReference type="NCBI Taxonomy" id="215803"/>
    <lineage>
        <taxon>Bacteria</taxon>
        <taxon>Pseudomonadati</taxon>
        <taxon>Myxococcota</taxon>
        <taxon>Polyangia</taxon>
        <taxon>Nannocystales</taxon>
        <taxon>Nannocystaceae</taxon>
        <taxon>Enhygromyxa</taxon>
    </lineage>
</organism>
<comment type="caution">
    <text evidence="7">The sequence shown here is derived from an EMBL/GenBank/DDBJ whole genome shotgun (WGS) entry which is preliminary data.</text>
</comment>
<keyword evidence="3 7" id="KW-0418">Kinase</keyword>
<evidence type="ECO:0000256" key="1">
    <source>
        <dbReference type="ARBA" id="ARBA00022679"/>
    </source>
</evidence>
<feature type="domain" description="Protein kinase" evidence="6">
    <location>
        <begin position="1"/>
        <end position="259"/>
    </location>
</feature>
<evidence type="ECO:0000259" key="6">
    <source>
        <dbReference type="PROSITE" id="PS50011"/>
    </source>
</evidence>
<keyword evidence="1" id="KW-0808">Transferase</keyword>
<name>A0A0C2DF36_9BACT</name>
<proteinExistence type="predicted"/>
<feature type="region of interest" description="Disordered" evidence="5">
    <location>
        <begin position="419"/>
        <end position="481"/>
    </location>
</feature>
<dbReference type="InterPro" id="IPR011009">
    <property type="entry name" value="Kinase-like_dom_sf"/>
</dbReference>
<dbReference type="Gene3D" id="3.30.200.20">
    <property type="entry name" value="Phosphorylase Kinase, domain 1"/>
    <property type="match status" value="1"/>
</dbReference>
<evidence type="ECO:0000256" key="2">
    <source>
        <dbReference type="ARBA" id="ARBA00022741"/>
    </source>
</evidence>
<feature type="compositionally biased region" description="Acidic residues" evidence="5">
    <location>
        <begin position="435"/>
        <end position="470"/>
    </location>
</feature>
<gene>
    <name evidence="7" type="ORF">DB30_01351</name>
</gene>
<dbReference type="PANTHER" id="PTHR43289:SF6">
    <property type="entry name" value="SERINE_THREONINE-PROTEIN KINASE NEKL-3"/>
    <property type="match status" value="1"/>
</dbReference>
<keyword evidence="4" id="KW-0067">ATP-binding</keyword>
<dbReference type="Pfam" id="PF00069">
    <property type="entry name" value="Pkinase"/>
    <property type="match status" value="1"/>
</dbReference>
<evidence type="ECO:0000313" key="7">
    <source>
        <dbReference type="EMBL" id="KIG18242.1"/>
    </source>
</evidence>
<dbReference type="Gene3D" id="1.10.510.10">
    <property type="entry name" value="Transferase(Phosphotransferase) domain 1"/>
    <property type="match status" value="1"/>
</dbReference>
<reference evidence="7 8" key="1">
    <citation type="submission" date="2014-12" db="EMBL/GenBank/DDBJ databases">
        <title>Genome assembly of Enhygromyxa salina DSM 15201.</title>
        <authorList>
            <person name="Sharma G."/>
            <person name="Subramanian S."/>
        </authorList>
    </citation>
    <scope>NUCLEOTIDE SEQUENCE [LARGE SCALE GENOMIC DNA]</scope>
    <source>
        <strain evidence="7 8">DSM 15201</strain>
    </source>
</reference>
<dbReference type="Proteomes" id="UP000031599">
    <property type="component" value="Unassembled WGS sequence"/>
</dbReference>
<evidence type="ECO:0000256" key="3">
    <source>
        <dbReference type="ARBA" id="ARBA00022777"/>
    </source>
</evidence>
<keyword evidence="2" id="KW-0547">Nucleotide-binding</keyword>
<dbReference type="GO" id="GO:0005524">
    <property type="term" value="F:ATP binding"/>
    <property type="evidence" value="ECO:0007669"/>
    <property type="project" value="UniProtKB-KW"/>
</dbReference>
<dbReference type="PROSITE" id="PS00109">
    <property type="entry name" value="PROTEIN_KINASE_TYR"/>
    <property type="match status" value="1"/>
</dbReference>
<dbReference type="SUPFAM" id="SSF56112">
    <property type="entry name" value="Protein kinase-like (PK-like)"/>
    <property type="match status" value="1"/>
</dbReference>
<dbReference type="InterPro" id="IPR008266">
    <property type="entry name" value="Tyr_kinase_AS"/>
</dbReference>
<evidence type="ECO:0000256" key="5">
    <source>
        <dbReference type="SAM" id="MobiDB-lite"/>
    </source>
</evidence>
<dbReference type="CDD" id="cd14014">
    <property type="entry name" value="STKc_PknB_like"/>
    <property type="match status" value="1"/>
</dbReference>